<dbReference type="NCBIfam" id="TIGR01552">
    <property type="entry name" value="phd_fam"/>
    <property type="match status" value="1"/>
</dbReference>
<comment type="caution">
    <text evidence="3">The sequence shown here is derived from an EMBL/GenBank/DDBJ whole genome shotgun (WGS) entry which is preliminary data.</text>
</comment>
<evidence type="ECO:0000256" key="1">
    <source>
        <dbReference type="ARBA" id="ARBA00009981"/>
    </source>
</evidence>
<dbReference type="Gene3D" id="3.40.1620.10">
    <property type="entry name" value="YefM-like domain"/>
    <property type="match status" value="1"/>
</dbReference>
<gene>
    <name evidence="3" type="ORF">ET996_00635</name>
</gene>
<proteinExistence type="inferred from homology"/>
<evidence type="ECO:0000256" key="2">
    <source>
        <dbReference type="RuleBase" id="RU362080"/>
    </source>
</evidence>
<evidence type="ECO:0000313" key="3">
    <source>
        <dbReference type="EMBL" id="TBT96212.1"/>
    </source>
</evidence>
<dbReference type="Pfam" id="PF02604">
    <property type="entry name" value="PhdYeFM_antitox"/>
    <property type="match status" value="1"/>
</dbReference>
<dbReference type="InterPro" id="IPR036165">
    <property type="entry name" value="YefM-like_sf"/>
</dbReference>
<keyword evidence="4" id="KW-1185">Reference proteome</keyword>
<organism evidence="3 4">
    <name type="scientific">Propioniciclava tarda</name>
    <dbReference type="NCBI Taxonomy" id="433330"/>
    <lineage>
        <taxon>Bacteria</taxon>
        <taxon>Bacillati</taxon>
        <taxon>Actinomycetota</taxon>
        <taxon>Actinomycetes</taxon>
        <taxon>Propionibacteriales</taxon>
        <taxon>Propionibacteriaceae</taxon>
        <taxon>Propioniciclava</taxon>
    </lineage>
</organism>
<dbReference type="AlphaFoldDB" id="A0A4Q9KNR3"/>
<accession>A0A4Q9KNR3</accession>
<dbReference type="InterPro" id="IPR006442">
    <property type="entry name" value="Antitoxin_Phd/YefM"/>
</dbReference>
<sequence length="114" mass="12530">MGAVEVDRHSRDTRRRFCTITYMGVPISAARASLPDLVDRVEAGDEIVLTRHGRPVAVLISPATLRTRRAGGSARKAAELAALLDSARQRRPKARLTTERAETLVAEVDRNRDA</sequence>
<reference evidence="3 4" key="1">
    <citation type="submission" date="2019-01" db="EMBL/GenBank/DDBJ databases">
        <title>Lactibacter flavus gen. nov., sp. nov., a novel bacterium of the family Propionibacteriaceae isolated from raw milk and dairy products.</title>
        <authorList>
            <person name="Huptas C."/>
            <person name="Wenning M."/>
            <person name="Breitenwieser F."/>
            <person name="Doll E."/>
            <person name="Von Neubeck M."/>
            <person name="Busse H.-J."/>
            <person name="Scherer S."/>
        </authorList>
    </citation>
    <scope>NUCLEOTIDE SEQUENCE [LARGE SCALE GENOMIC DNA]</scope>
    <source>
        <strain evidence="3 4">DSM 22130</strain>
    </source>
</reference>
<comment type="function">
    <text evidence="2">Antitoxin component of a type II toxin-antitoxin (TA) system.</text>
</comment>
<protein>
    <recommendedName>
        <fullName evidence="2">Antitoxin</fullName>
    </recommendedName>
</protein>
<dbReference type="OrthoDB" id="9802003at2"/>
<dbReference type="SUPFAM" id="SSF143120">
    <property type="entry name" value="YefM-like"/>
    <property type="match status" value="1"/>
</dbReference>
<evidence type="ECO:0000313" key="4">
    <source>
        <dbReference type="Proteomes" id="UP000291933"/>
    </source>
</evidence>
<name>A0A4Q9KNR3_PROTD</name>
<comment type="similarity">
    <text evidence="1 2">Belongs to the phD/YefM antitoxin family.</text>
</comment>
<dbReference type="Proteomes" id="UP000291933">
    <property type="component" value="Unassembled WGS sequence"/>
</dbReference>
<dbReference type="EMBL" id="SDMR01000001">
    <property type="protein sequence ID" value="TBT96212.1"/>
    <property type="molecule type" value="Genomic_DNA"/>
</dbReference>